<evidence type="ECO:0000313" key="2">
    <source>
        <dbReference type="Proteomes" id="UP001497453"/>
    </source>
</evidence>
<accession>A0ABP1DJI2</accession>
<keyword evidence="2" id="KW-1185">Reference proteome</keyword>
<gene>
    <name evidence="1" type="ORF">GFSPODELE1_LOCUS6622</name>
</gene>
<proteinExistence type="predicted"/>
<protein>
    <submittedName>
        <fullName evidence="1">Uncharacterized protein</fullName>
    </submittedName>
</protein>
<reference evidence="2" key="1">
    <citation type="submission" date="2024-04" db="EMBL/GenBank/DDBJ databases">
        <authorList>
            <person name="Shaw F."/>
            <person name="Minotto A."/>
        </authorList>
    </citation>
    <scope>NUCLEOTIDE SEQUENCE [LARGE SCALE GENOMIC DNA]</scope>
</reference>
<dbReference type="EMBL" id="OZ037947">
    <property type="protein sequence ID" value="CAL1707966.1"/>
    <property type="molecule type" value="Genomic_DNA"/>
</dbReference>
<dbReference type="Proteomes" id="UP001497453">
    <property type="component" value="Chromosome 4"/>
</dbReference>
<organism evidence="1 2">
    <name type="scientific">Somion occarium</name>
    <dbReference type="NCBI Taxonomy" id="3059160"/>
    <lineage>
        <taxon>Eukaryota</taxon>
        <taxon>Fungi</taxon>
        <taxon>Dikarya</taxon>
        <taxon>Basidiomycota</taxon>
        <taxon>Agaricomycotina</taxon>
        <taxon>Agaricomycetes</taxon>
        <taxon>Polyporales</taxon>
        <taxon>Cerrenaceae</taxon>
        <taxon>Somion</taxon>
    </lineage>
</organism>
<evidence type="ECO:0000313" key="1">
    <source>
        <dbReference type="EMBL" id="CAL1707966.1"/>
    </source>
</evidence>
<sequence length="325" mass="37681">MASIEEIPYSKILPGYEGANYTRLSLKVRGPDQLQETMEWFTRNSCHFQDNAKQQVVFTELWFMLHPDHLFKIGYQESLHTASTIYLDQIMQFVLRYGTGADIILQGLKAFPLEILNKVNRRSVSIGELRLYSCRFGSIQEFHALISIFNKPWVFGMHDTSWPEGMYENVLDVKPYFDRDVIESWFFNMQELSVTVSDPFDLRVLKILLDIYSIPISEMSITWKAAWNNIVAKEFREVFALEDRMFLEKLQINIESQSSTEDHMELDGNLRTDDDLSWIVALLPNRFSDGCRVEVELDFSEISAPEKTLRLPNTGVLGTEGSFRG</sequence>
<name>A0ABP1DJI2_9APHY</name>